<protein>
    <submittedName>
        <fullName evidence="1">Uncharacterized protein</fullName>
    </submittedName>
</protein>
<gene>
    <name evidence="1" type="ORF">MM415B09719_0005</name>
</gene>
<reference evidence="1" key="1">
    <citation type="submission" date="2020-03" db="EMBL/GenBank/DDBJ databases">
        <title>The deep terrestrial virosphere.</title>
        <authorList>
            <person name="Holmfeldt K."/>
            <person name="Nilsson E."/>
            <person name="Simone D."/>
            <person name="Lopez-Fernandez M."/>
            <person name="Wu X."/>
            <person name="de Brujin I."/>
            <person name="Lundin D."/>
            <person name="Andersson A."/>
            <person name="Bertilsson S."/>
            <person name="Dopson M."/>
        </authorList>
    </citation>
    <scope>NUCLEOTIDE SEQUENCE</scope>
    <source>
        <strain evidence="1">MM415B09719</strain>
    </source>
</reference>
<organism evidence="1">
    <name type="scientific">viral metagenome</name>
    <dbReference type="NCBI Taxonomy" id="1070528"/>
    <lineage>
        <taxon>unclassified sequences</taxon>
        <taxon>metagenomes</taxon>
        <taxon>organismal metagenomes</taxon>
    </lineage>
</organism>
<evidence type="ECO:0000313" key="1">
    <source>
        <dbReference type="EMBL" id="QJA96302.1"/>
    </source>
</evidence>
<accession>A0A6M3LS21</accession>
<dbReference type="EMBL" id="MT143387">
    <property type="protein sequence ID" value="QJA96302.1"/>
    <property type="molecule type" value="Genomic_DNA"/>
</dbReference>
<sequence length="42" mass="5168">MKKMNIKELELRIQNTQPLTPEENDFLWDKKMGYKVEKEDKK</sequence>
<proteinExistence type="predicted"/>
<name>A0A6M3LS21_9ZZZZ</name>
<dbReference type="AlphaFoldDB" id="A0A6M3LS21"/>